<dbReference type="Proteomes" id="UP001549920">
    <property type="component" value="Unassembled WGS sequence"/>
</dbReference>
<proteinExistence type="predicted"/>
<feature type="compositionally biased region" description="Basic and acidic residues" evidence="1">
    <location>
        <begin position="88"/>
        <end position="102"/>
    </location>
</feature>
<keyword evidence="2" id="KW-0732">Signal</keyword>
<organism evidence="3 4">
    <name type="scientific">Loxostege sticticalis</name>
    <name type="common">Beet webworm moth</name>
    <dbReference type="NCBI Taxonomy" id="481309"/>
    <lineage>
        <taxon>Eukaryota</taxon>
        <taxon>Metazoa</taxon>
        <taxon>Ecdysozoa</taxon>
        <taxon>Arthropoda</taxon>
        <taxon>Hexapoda</taxon>
        <taxon>Insecta</taxon>
        <taxon>Pterygota</taxon>
        <taxon>Neoptera</taxon>
        <taxon>Endopterygota</taxon>
        <taxon>Lepidoptera</taxon>
        <taxon>Glossata</taxon>
        <taxon>Ditrysia</taxon>
        <taxon>Pyraloidea</taxon>
        <taxon>Crambidae</taxon>
        <taxon>Pyraustinae</taxon>
        <taxon>Loxostege</taxon>
    </lineage>
</organism>
<reference evidence="3 4" key="1">
    <citation type="submission" date="2024-06" db="EMBL/GenBank/DDBJ databases">
        <title>A chromosome-level genome assembly of beet webworm, Loxostege sticticalis.</title>
        <authorList>
            <person name="Zhang Y."/>
        </authorList>
    </citation>
    <scope>NUCLEOTIDE SEQUENCE [LARGE SCALE GENOMIC DNA]</scope>
    <source>
        <strain evidence="3">AQ026</strain>
        <tissue evidence="3">Whole body</tissue>
    </source>
</reference>
<feature type="region of interest" description="Disordered" evidence="1">
    <location>
        <begin position="81"/>
        <end position="102"/>
    </location>
</feature>
<evidence type="ECO:0000313" key="3">
    <source>
        <dbReference type="EMBL" id="KAL0868621.1"/>
    </source>
</evidence>
<evidence type="ECO:0000313" key="4">
    <source>
        <dbReference type="Proteomes" id="UP001549920"/>
    </source>
</evidence>
<accession>A0ABR3HDZ2</accession>
<name>A0ABR3HDZ2_LOXSC</name>
<comment type="caution">
    <text evidence="3">The sequence shown here is derived from an EMBL/GenBank/DDBJ whole genome shotgun (WGS) entry which is preliminary data.</text>
</comment>
<keyword evidence="4" id="KW-1185">Reference proteome</keyword>
<feature type="chain" id="PRO_5047287427" evidence="2">
    <location>
        <begin position="18"/>
        <end position="149"/>
    </location>
</feature>
<sequence length="149" mass="17619">MFLLLLFALWTAHQTQAHLTYPINYCNMAMTCIHDNRMICASTVDGCSRRSFLDQCDMYEYNCDYGTHFELSQCEDNVLSTNQPTEAHQSEERHSEDENHKADKLKLELVKKTTVHKCFDKYFSRQPFTWMTTVKGETRDFYRVLNDVH</sequence>
<gene>
    <name evidence="3" type="ORF">ABMA27_008080</name>
</gene>
<protein>
    <submittedName>
        <fullName evidence="3">Uncharacterized protein</fullName>
    </submittedName>
</protein>
<evidence type="ECO:0000256" key="2">
    <source>
        <dbReference type="SAM" id="SignalP"/>
    </source>
</evidence>
<feature type="signal peptide" evidence="2">
    <location>
        <begin position="1"/>
        <end position="17"/>
    </location>
</feature>
<dbReference type="EMBL" id="JBEUOH010000021">
    <property type="protein sequence ID" value="KAL0868621.1"/>
    <property type="molecule type" value="Genomic_DNA"/>
</dbReference>
<evidence type="ECO:0000256" key="1">
    <source>
        <dbReference type="SAM" id="MobiDB-lite"/>
    </source>
</evidence>